<feature type="transmembrane region" description="Helical" evidence="1">
    <location>
        <begin position="23"/>
        <end position="46"/>
    </location>
</feature>
<reference evidence="2 3" key="1">
    <citation type="journal article" date="2013" name="Stand. Genomic Sci.">
        <title>Genomic Encyclopedia of Type Strains, Phase I: The one thousand microbial genomes (KMG-I) project.</title>
        <authorList>
            <person name="Kyrpides N.C."/>
            <person name="Woyke T."/>
            <person name="Eisen J.A."/>
            <person name="Garrity G."/>
            <person name="Lilburn T.G."/>
            <person name="Beck B.J."/>
            <person name="Whitman W.B."/>
            <person name="Hugenholtz P."/>
            <person name="Klenk H.P."/>
        </authorList>
    </citation>
    <scope>NUCLEOTIDE SEQUENCE [LARGE SCALE GENOMIC DNA]</scope>
    <source>
        <strain evidence="2 3">DSM 13484</strain>
    </source>
</reference>
<evidence type="ECO:0000313" key="3">
    <source>
        <dbReference type="Proteomes" id="UP000316778"/>
    </source>
</evidence>
<dbReference type="RefSeq" id="WP_145710532.1">
    <property type="nucleotide sequence ID" value="NZ_BAAAFY010000001.1"/>
</dbReference>
<proteinExistence type="predicted"/>
<organism evidence="2 3">
    <name type="scientific">Chitinophaga japonensis</name>
    <name type="common">Flexibacter japonensis</name>
    <dbReference type="NCBI Taxonomy" id="104662"/>
    <lineage>
        <taxon>Bacteria</taxon>
        <taxon>Pseudomonadati</taxon>
        <taxon>Bacteroidota</taxon>
        <taxon>Chitinophagia</taxon>
        <taxon>Chitinophagales</taxon>
        <taxon>Chitinophagaceae</taxon>
        <taxon>Chitinophaga</taxon>
    </lineage>
</organism>
<name>A0A562TDL9_CHIJA</name>
<evidence type="ECO:0000313" key="2">
    <source>
        <dbReference type="EMBL" id="TWI91378.1"/>
    </source>
</evidence>
<feature type="transmembrane region" description="Helical" evidence="1">
    <location>
        <begin position="138"/>
        <end position="155"/>
    </location>
</feature>
<sequence length="215" mass="24022">MNEQQHLQTLSDIKRIMERSSRFISLSGLSGIWAGLSGLGGAWIAYSWLNSYYAAWDARGGYSDADYASLRLRLMLLAAGVLLVALAGGAYFTWRRARRNGLPIWDATSRKVLVNIGIPLAAGGLFILGLIYNNQVSLIAPSCLVFYGLALVNASKYTLTDIRYLGLAEIALGILNIFLLRRGIYFWTLGFGVLHIVYGMVMWWKYERKTREIAN</sequence>
<gene>
    <name evidence="2" type="ORF">LX66_0747</name>
</gene>
<feature type="transmembrane region" description="Helical" evidence="1">
    <location>
        <begin position="112"/>
        <end position="132"/>
    </location>
</feature>
<comment type="caution">
    <text evidence="2">The sequence shown here is derived from an EMBL/GenBank/DDBJ whole genome shotgun (WGS) entry which is preliminary data.</text>
</comment>
<keyword evidence="1" id="KW-0472">Membrane</keyword>
<evidence type="ECO:0000256" key="1">
    <source>
        <dbReference type="SAM" id="Phobius"/>
    </source>
</evidence>
<dbReference type="OrthoDB" id="1120881at2"/>
<protein>
    <submittedName>
        <fullName evidence="2">Uncharacterized protein</fullName>
    </submittedName>
</protein>
<keyword evidence="3" id="KW-1185">Reference proteome</keyword>
<keyword evidence="1" id="KW-1133">Transmembrane helix</keyword>
<accession>A0A562TDL9</accession>
<dbReference type="Proteomes" id="UP000316778">
    <property type="component" value="Unassembled WGS sequence"/>
</dbReference>
<feature type="transmembrane region" description="Helical" evidence="1">
    <location>
        <begin position="185"/>
        <end position="204"/>
    </location>
</feature>
<feature type="transmembrane region" description="Helical" evidence="1">
    <location>
        <begin position="72"/>
        <end position="92"/>
    </location>
</feature>
<feature type="transmembrane region" description="Helical" evidence="1">
    <location>
        <begin position="162"/>
        <end position="179"/>
    </location>
</feature>
<dbReference type="AlphaFoldDB" id="A0A562TDL9"/>
<dbReference type="EMBL" id="VLLG01000002">
    <property type="protein sequence ID" value="TWI91378.1"/>
    <property type="molecule type" value="Genomic_DNA"/>
</dbReference>
<keyword evidence="1" id="KW-0812">Transmembrane</keyword>